<protein>
    <submittedName>
        <fullName evidence="2">Uncharacterized protein</fullName>
    </submittedName>
</protein>
<evidence type="ECO:0000313" key="2">
    <source>
        <dbReference type="EMBL" id="GEA79925.1"/>
    </source>
</evidence>
<dbReference type="EMBL" id="BJLP01000004">
    <property type="protein sequence ID" value="GEA79925.1"/>
    <property type="molecule type" value="Genomic_DNA"/>
</dbReference>
<feature type="transmembrane region" description="Helical" evidence="1">
    <location>
        <begin position="53"/>
        <end position="78"/>
    </location>
</feature>
<dbReference type="Proteomes" id="UP000315842">
    <property type="component" value="Unassembled WGS sequence"/>
</dbReference>
<dbReference type="AlphaFoldDB" id="A0A4Y3KAA9"/>
<dbReference type="RefSeq" id="WP_141318234.1">
    <property type="nucleotide sequence ID" value="NZ_BJLP01000004.1"/>
</dbReference>
<evidence type="ECO:0000313" key="3">
    <source>
        <dbReference type="Proteomes" id="UP000315842"/>
    </source>
</evidence>
<keyword evidence="3" id="KW-1185">Reference proteome</keyword>
<organism evidence="2 3">
    <name type="scientific">Cellulomonas uda</name>
    <dbReference type="NCBI Taxonomy" id="1714"/>
    <lineage>
        <taxon>Bacteria</taxon>
        <taxon>Bacillati</taxon>
        <taxon>Actinomycetota</taxon>
        <taxon>Actinomycetes</taxon>
        <taxon>Micrococcales</taxon>
        <taxon>Cellulomonadaceae</taxon>
        <taxon>Cellulomonas</taxon>
    </lineage>
</organism>
<evidence type="ECO:0000256" key="1">
    <source>
        <dbReference type="SAM" id="Phobius"/>
    </source>
</evidence>
<gene>
    <name evidence="2" type="ORF">CUD01_03690</name>
</gene>
<accession>A0A4Y3KAA9</accession>
<name>A0A4Y3KAA9_CELUD</name>
<feature type="transmembrane region" description="Helical" evidence="1">
    <location>
        <begin position="29"/>
        <end position="47"/>
    </location>
</feature>
<keyword evidence="1" id="KW-0812">Transmembrane</keyword>
<sequence length="154" mass="16462">MTTTPPTPVDERTALSELAVATLRTAVPALWGTLVAALLAVLAGHLPDDVTDALAGVLASDVVLGLVVTLVIALWYWLWRRVEQHLPLWLVRLVLGSARTPVYALTPADAVLTEVAQVEPVATRSPCDQCGAPSTYTTTQGGIRFCDEHGPRSR</sequence>
<reference evidence="2 3" key="1">
    <citation type="submission" date="2019-06" db="EMBL/GenBank/DDBJ databases">
        <title>Whole genome shotgun sequence of Cellulomonas uda NBRC 3747.</title>
        <authorList>
            <person name="Hosoyama A."/>
            <person name="Uohara A."/>
            <person name="Ohji S."/>
            <person name="Ichikawa N."/>
        </authorList>
    </citation>
    <scope>NUCLEOTIDE SEQUENCE [LARGE SCALE GENOMIC DNA]</scope>
    <source>
        <strain evidence="2 3">NBRC 3747</strain>
    </source>
</reference>
<keyword evidence="1" id="KW-1133">Transmembrane helix</keyword>
<keyword evidence="1" id="KW-0472">Membrane</keyword>
<comment type="caution">
    <text evidence="2">The sequence shown here is derived from an EMBL/GenBank/DDBJ whole genome shotgun (WGS) entry which is preliminary data.</text>
</comment>
<proteinExistence type="predicted"/>